<organism evidence="1 2">
    <name type="scientific">Listeria ivanovii</name>
    <dbReference type="NCBI Taxonomy" id="1638"/>
    <lineage>
        <taxon>Bacteria</taxon>
        <taxon>Bacillati</taxon>
        <taxon>Bacillota</taxon>
        <taxon>Bacilli</taxon>
        <taxon>Bacillales</taxon>
        <taxon>Listeriaceae</taxon>
        <taxon>Listeria</taxon>
    </lineage>
</organism>
<reference evidence="1 2" key="1">
    <citation type="submission" date="2016-10" db="EMBL/GenBank/DDBJ databases">
        <authorList>
            <person name="Varghese N."/>
            <person name="Submissions S."/>
        </authorList>
    </citation>
    <scope>NUCLEOTIDE SEQUENCE [LARGE SCALE GENOMIC DNA]</scope>
    <source>
        <strain evidence="1 2">ATCC 49954</strain>
    </source>
</reference>
<sequence length="61" mass="7128">MTAPNTKPDMEQIYVVKSRSVHTQLLKAIENENILERYLDFEQNRDQFFSALDELIRATGV</sequence>
<dbReference type="Proteomes" id="UP000183610">
    <property type="component" value="Unassembled WGS sequence"/>
</dbReference>
<evidence type="ECO:0000313" key="1">
    <source>
        <dbReference type="EMBL" id="SDW33070.1"/>
    </source>
</evidence>
<gene>
    <name evidence="1" type="ORF">SAMN05421782_102370</name>
</gene>
<name>A0AAX2DMG9_LISIV</name>
<dbReference type="EMBL" id="FNMX01000002">
    <property type="protein sequence ID" value="SDW33070.1"/>
    <property type="molecule type" value="Genomic_DNA"/>
</dbReference>
<evidence type="ECO:0000313" key="2">
    <source>
        <dbReference type="Proteomes" id="UP000183610"/>
    </source>
</evidence>
<accession>A0AAX2DMG9</accession>
<dbReference type="AlphaFoldDB" id="A0AAX2DMG9"/>
<protein>
    <submittedName>
        <fullName evidence="1">Uncharacterized protein</fullName>
    </submittedName>
</protein>
<proteinExistence type="predicted"/>
<comment type="caution">
    <text evidence="1">The sequence shown here is derived from an EMBL/GenBank/DDBJ whole genome shotgun (WGS) entry which is preliminary data.</text>
</comment>